<proteinExistence type="predicted"/>
<sequence>MGDHRTMREDAVVAPQLVSTPTSTSRPVETPPSPSEPCPTARDVPPVATSSTDGEGVGEAPVGSEGGKPNTPSHKSSAGRGRAGVRTNAVAPDNLKQSTPYNPQSNSQPNLLQPHIVLTVEPEGEGHALTKFLDMPREIERGFGVPASKCGP</sequence>
<organism evidence="2 3">
    <name type="scientific">Forsythia ovata</name>
    <dbReference type="NCBI Taxonomy" id="205694"/>
    <lineage>
        <taxon>Eukaryota</taxon>
        <taxon>Viridiplantae</taxon>
        <taxon>Streptophyta</taxon>
        <taxon>Embryophyta</taxon>
        <taxon>Tracheophyta</taxon>
        <taxon>Spermatophyta</taxon>
        <taxon>Magnoliopsida</taxon>
        <taxon>eudicotyledons</taxon>
        <taxon>Gunneridae</taxon>
        <taxon>Pentapetalae</taxon>
        <taxon>asterids</taxon>
        <taxon>lamiids</taxon>
        <taxon>Lamiales</taxon>
        <taxon>Oleaceae</taxon>
        <taxon>Forsythieae</taxon>
        <taxon>Forsythia</taxon>
    </lineage>
</organism>
<feature type="compositionally biased region" description="Basic and acidic residues" evidence="1">
    <location>
        <begin position="1"/>
        <end position="11"/>
    </location>
</feature>
<protein>
    <submittedName>
        <fullName evidence="2">Uncharacterized protein</fullName>
    </submittedName>
</protein>
<evidence type="ECO:0000313" key="2">
    <source>
        <dbReference type="EMBL" id="KAL2545316.1"/>
    </source>
</evidence>
<evidence type="ECO:0000256" key="1">
    <source>
        <dbReference type="SAM" id="MobiDB-lite"/>
    </source>
</evidence>
<gene>
    <name evidence="2" type="ORF">Fot_14549</name>
</gene>
<dbReference type="EMBL" id="JBFOLJ010000004">
    <property type="protein sequence ID" value="KAL2545316.1"/>
    <property type="molecule type" value="Genomic_DNA"/>
</dbReference>
<keyword evidence="3" id="KW-1185">Reference proteome</keyword>
<feature type="region of interest" description="Disordered" evidence="1">
    <location>
        <begin position="1"/>
        <end position="112"/>
    </location>
</feature>
<feature type="compositionally biased region" description="Low complexity" evidence="1">
    <location>
        <begin position="18"/>
        <end position="28"/>
    </location>
</feature>
<dbReference type="AlphaFoldDB" id="A0ABD1W722"/>
<reference evidence="3" key="1">
    <citation type="submission" date="2024-07" db="EMBL/GenBank/DDBJ databases">
        <title>Two chromosome-level genome assemblies of Korean endemic species Abeliophyllum distichum and Forsythia ovata (Oleaceae).</title>
        <authorList>
            <person name="Jang H."/>
        </authorList>
    </citation>
    <scope>NUCLEOTIDE SEQUENCE [LARGE SCALE GENOMIC DNA]</scope>
</reference>
<feature type="compositionally biased region" description="Polar residues" evidence="1">
    <location>
        <begin position="95"/>
        <end position="111"/>
    </location>
</feature>
<accession>A0ABD1W722</accession>
<evidence type="ECO:0000313" key="3">
    <source>
        <dbReference type="Proteomes" id="UP001604277"/>
    </source>
</evidence>
<comment type="caution">
    <text evidence="2">The sequence shown here is derived from an EMBL/GenBank/DDBJ whole genome shotgun (WGS) entry which is preliminary data.</text>
</comment>
<name>A0ABD1W722_9LAMI</name>
<dbReference type="Proteomes" id="UP001604277">
    <property type="component" value="Unassembled WGS sequence"/>
</dbReference>